<dbReference type="Gene3D" id="3.20.20.80">
    <property type="entry name" value="Glycosidases"/>
    <property type="match status" value="1"/>
</dbReference>
<reference evidence="8" key="1">
    <citation type="journal article" date="2019" name="Int. J. Syst. Evol. Microbiol.">
        <title>The Global Catalogue of Microorganisms (GCM) 10K type strain sequencing project: providing services to taxonomists for standard genome sequencing and annotation.</title>
        <authorList>
            <consortium name="The Broad Institute Genomics Platform"/>
            <consortium name="The Broad Institute Genome Sequencing Center for Infectious Disease"/>
            <person name="Wu L."/>
            <person name="Ma J."/>
        </authorList>
    </citation>
    <scope>NUCLEOTIDE SEQUENCE [LARGE SCALE GENOMIC DNA]</scope>
    <source>
        <strain evidence="8">CCM 7526</strain>
    </source>
</reference>
<sequence>MTLRIPLLPGELWWGGAVLDGTAMPFGRTAFARDLAVSADAYLSQIRPAGRAPARRMFRAPQYNTWIDMPYTPTQESVLGYARRILDLGMPPGVLMIDDSWSPAYGTWVFDRARFPDPPGMIATLREAGFAVMLRWGSGIRTTRCGPAGGSAASRSPSGSGTNPRPGATTGCGR</sequence>
<feature type="compositionally biased region" description="Low complexity" evidence="5">
    <location>
        <begin position="150"/>
        <end position="161"/>
    </location>
</feature>
<feature type="domain" description="Glycoside hydrolase family 31 TIM barrel" evidence="6">
    <location>
        <begin position="71"/>
        <end position="141"/>
    </location>
</feature>
<organism evidence="7 8">
    <name type="scientific">Actinoplanes sichuanensis</name>
    <dbReference type="NCBI Taxonomy" id="512349"/>
    <lineage>
        <taxon>Bacteria</taxon>
        <taxon>Bacillati</taxon>
        <taxon>Actinomycetota</taxon>
        <taxon>Actinomycetes</taxon>
        <taxon>Micromonosporales</taxon>
        <taxon>Micromonosporaceae</taxon>
        <taxon>Actinoplanes</taxon>
    </lineage>
</organism>
<dbReference type="SUPFAM" id="SSF51445">
    <property type="entry name" value="(Trans)glycosidases"/>
    <property type="match status" value="1"/>
</dbReference>
<protein>
    <submittedName>
        <fullName evidence="7">TIM-barrel domain-containing protein</fullName>
    </submittedName>
</protein>
<feature type="region of interest" description="Disordered" evidence="5">
    <location>
        <begin position="145"/>
        <end position="174"/>
    </location>
</feature>
<dbReference type="RefSeq" id="WP_317796168.1">
    <property type="nucleotide sequence ID" value="NZ_AP028461.1"/>
</dbReference>
<accession>A0ABW4AP07</accession>
<dbReference type="PANTHER" id="PTHR43053:SF4">
    <property type="entry name" value="MYOGENESIS-REGULATING GLYCOSIDASE"/>
    <property type="match status" value="1"/>
</dbReference>
<name>A0ABW4AP07_9ACTN</name>
<proteinExistence type="inferred from homology"/>
<evidence type="ECO:0000313" key="7">
    <source>
        <dbReference type="EMBL" id="MFD1372400.1"/>
    </source>
</evidence>
<keyword evidence="2 4" id="KW-0378">Hydrolase</keyword>
<dbReference type="InterPro" id="IPR050985">
    <property type="entry name" value="Alpha-glycosidase_related"/>
</dbReference>
<evidence type="ECO:0000256" key="3">
    <source>
        <dbReference type="ARBA" id="ARBA00023295"/>
    </source>
</evidence>
<dbReference type="Proteomes" id="UP001597183">
    <property type="component" value="Unassembled WGS sequence"/>
</dbReference>
<keyword evidence="8" id="KW-1185">Reference proteome</keyword>
<evidence type="ECO:0000256" key="2">
    <source>
        <dbReference type="ARBA" id="ARBA00022801"/>
    </source>
</evidence>
<dbReference type="InterPro" id="IPR017853">
    <property type="entry name" value="GH"/>
</dbReference>
<dbReference type="PANTHER" id="PTHR43053">
    <property type="entry name" value="GLYCOSIDASE FAMILY 31"/>
    <property type="match status" value="1"/>
</dbReference>
<dbReference type="Pfam" id="PF01055">
    <property type="entry name" value="Glyco_hydro_31_2nd"/>
    <property type="match status" value="1"/>
</dbReference>
<evidence type="ECO:0000256" key="5">
    <source>
        <dbReference type="SAM" id="MobiDB-lite"/>
    </source>
</evidence>
<keyword evidence="3 4" id="KW-0326">Glycosidase</keyword>
<evidence type="ECO:0000313" key="8">
    <source>
        <dbReference type="Proteomes" id="UP001597183"/>
    </source>
</evidence>
<comment type="similarity">
    <text evidence="1 4">Belongs to the glycosyl hydrolase 31 family.</text>
</comment>
<evidence type="ECO:0000256" key="4">
    <source>
        <dbReference type="RuleBase" id="RU361185"/>
    </source>
</evidence>
<evidence type="ECO:0000256" key="1">
    <source>
        <dbReference type="ARBA" id="ARBA00007806"/>
    </source>
</evidence>
<dbReference type="InterPro" id="IPR000322">
    <property type="entry name" value="Glyco_hydro_31_TIM"/>
</dbReference>
<dbReference type="EMBL" id="JBHTMK010000055">
    <property type="protein sequence ID" value="MFD1372400.1"/>
    <property type="molecule type" value="Genomic_DNA"/>
</dbReference>
<evidence type="ECO:0000259" key="6">
    <source>
        <dbReference type="Pfam" id="PF01055"/>
    </source>
</evidence>
<gene>
    <name evidence="7" type="ORF">ACFQ5G_44350</name>
</gene>
<comment type="caution">
    <text evidence="7">The sequence shown here is derived from an EMBL/GenBank/DDBJ whole genome shotgun (WGS) entry which is preliminary data.</text>
</comment>